<dbReference type="Pfam" id="PF09250">
    <property type="entry name" value="Prim-Pol"/>
    <property type="match status" value="1"/>
</dbReference>
<evidence type="ECO:0000256" key="1">
    <source>
        <dbReference type="ARBA" id="ARBA00022801"/>
    </source>
</evidence>
<proteinExistence type="predicted"/>
<dbReference type="RefSeq" id="WP_380590992.1">
    <property type="nucleotide sequence ID" value="NZ_JBHSQJ010000184.1"/>
</dbReference>
<dbReference type="SUPFAM" id="SSF56747">
    <property type="entry name" value="Prim-pol domain"/>
    <property type="match status" value="1"/>
</dbReference>
<reference evidence="4" key="1">
    <citation type="journal article" date="2019" name="Int. J. Syst. Evol. Microbiol.">
        <title>The Global Catalogue of Microorganisms (GCM) 10K type strain sequencing project: providing services to taxonomists for standard genome sequencing and annotation.</title>
        <authorList>
            <consortium name="The Broad Institute Genomics Platform"/>
            <consortium name="The Broad Institute Genome Sequencing Center for Infectious Disease"/>
            <person name="Wu L."/>
            <person name="Ma J."/>
        </authorList>
    </citation>
    <scope>NUCLEOTIDE SEQUENCE [LARGE SCALE GENOMIC DNA]</scope>
    <source>
        <strain evidence="4">JCM 4816</strain>
    </source>
</reference>
<protein>
    <submittedName>
        <fullName evidence="3">Bifunctional DNA primase/polymerase</fullName>
    </submittedName>
</protein>
<keyword evidence="4" id="KW-1185">Reference proteome</keyword>
<accession>A0ABW1GAI9</accession>
<gene>
    <name evidence="3" type="ORF">ACFP3V_31145</name>
</gene>
<dbReference type="EMBL" id="JBHSQJ010000184">
    <property type="protein sequence ID" value="MFC5911649.1"/>
    <property type="molecule type" value="Genomic_DNA"/>
</dbReference>
<feature type="domain" description="DNA primase/polymerase bifunctional N-terminal" evidence="2">
    <location>
        <begin position="13"/>
        <end position="184"/>
    </location>
</feature>
<dbReference type="Gene3D" id="3.30.720.160">
    <property type="entry name" value="Bifunctional DNA primase/polymerase, N-terminal"/>
    <property type="match status" value="1"/>
</dbReference>
<evidence type="ECO:0000259" key="2">
    <source>
        <dbReference type="SMART" id="SM00943"/>
    </source>
</evidence>
<dbReference type="InterPro" id="IPR051620">
    <property type="entry name" value="ORF904-like_C"/>
</dbReference>
<keyword evidence="1" id="KW-0378">Hydrolase</keyword>
<dbReference type="PANTHER" id="PTHR35372:SF2">
    <property type="entry name" value="SF3 HELICASE DOMAIN-CONTAINING PROTEIN"/>
    <property type="match status" value="1"/>
</dbReference>
<comment type="caution">
    <text evidence="3">The sequence shown here is derived from an EMBL/GenBank/DDBJ whole genome shotgun (WGS) entry which is preliminary data.</text>
</comment>
<evidence type="ECO:0000313" key="3">
    <source>
        <dbReference type="EMBL" id="MFC5911649.1"/>
    </source>
</evidence>
<sequence length="294" mass="31032">MAHPGSLPLLSYALAAVRRGWHVFPLVPGGKTPALRGWPQQATRDPGQVTAWWQHKPYNVGIATGPSRLLVVDLDTAKPGDAIPESWALPGVVDGADVLAALAERHGQPYPADTFTVATASGGTHLYFRRPEHGPQLRNTAGRLGWKIDTRATGGMVVGPGSTTAKGTYRVISATEVAPLPGWLADLLTPPPQPPARPVAVPLHATDRRTAYLKAAVERQLAHITRAPDHHNDALSRSAAALGQLVAGGELSEQDVTAWLMDAAATVGHDPRKAAATIRSGLAYGARRPRTVAA</sequence>
<organism evidence="3 4">
    <name type="scientific">Streptacidiphilus monticola</name>
    <dbReference type="NCBI Taxonomy" id="2161674"/>
    <lineage>
        <taxon>Bacteria</taxon>
        <taxon>Bacillati</taxon>
        <taxon>Actinomycetota</taxon>
        <taxon>Actinomycetes</taxon>
        <taxon>Kitasatosporales</taxon>
        <taxon>Streptomycetaceae</taxon>
        <taxon>Streptacidiphilus</taxon>
    </lineage>
</organism>
<name>A0ABW1GAI9_9ACTN</name>
<evidence type="ECO:0000313" key="4">
    <source>
        <dbReference type="Proteomes" id="UP001596174"/>
    </source>
</evidence>
<dbReference type="CDD" id="cd04859">
    <property type="entry name" value="Prim_Pol"/>
    <property type="match status" value="1"/>
</dbReference>
<dbReference type="InterPro" id="IPR015330">
    <property type="entry name" value="DNA_primase/pol_bifunc_N"/>
</dbReference>
<dbReference type="Proteomes" id="UP001596174">
    <property type="component" value="Unassembled WGS sequence"/>
</dbReference>
<dbReference type="SMART" id="SM00943">
    <property type="entry name" value="Prim-Pol"/>
    <property type="match status" value="1"/>
</dbReference>
<dbReference type="PANTHER" id="PTHR35372">
    <property type="entry name" value="ATP BINDING PROTEIN-RELATED"/>
    <property type="match status" value="1"/>
</dbReference>